<evidence type="ECO:0000259" key="1">
    <source>
        <dbReference type="Pfam" id="PF09983"/>
    </source>
</evidence>
<evidence type="ECO:0000313" key="2">
    <source>
        <dbReference type="EMBL" id="XBS54577.1"/>
    </source>
</evidence>
<dbReference type="EMBL" id="CP157940">
    <property type="protein sequence ID" value="XBS54577.1"/>
    <property type="molecule type" value="Genomic_DNA"/>
</dbReference>
<dbReference type="AlphaFoldDB" id="A0AAU7PQD9"/>
<dbReference type="RefSeq" id="WP_349947270.1">
    <property type="nucleotide sequence ID" value="NZ_CP157940.1"/>
</dbReference>
<name>A0AAU7PQD9_9FIRM</name>
<organism evidence="2">
    <name type="scientific">Lacrimispora sp. BS-2</name>
    <dbReference type="NCBI Taxonomy" id="3151850"/>
    <lineage>
        <taxon>Bacteria</taxon>
        <taxon>Bacillati</taxon>
        <taxon>Bacillota</taxon>
        <taxon>Clostridia</taxon>
        <taxon>Lachnospirales</taxon>
        <taxon>Lachnospiraceae</taxon>
        <taxon>Lacrimispora</taxon>
    </lineage>
</organism>
<protein>
    <submittedName>
        <fullName evidence="2">Wadjet anti-phage system protein JetD domain-containing protein</fullName>
    </submittedName>
</protein>
<dbReference type="InterPro" id="IPR024534">
    <property type="entry name" value="JetD_C"/>
</dbReference>
<sequence>MQTLIDMIISEIERSTVAWREGAKGNRNIEIKQKDLDALGKQNFLKQAAELESQGLVRCKWIIDRSDISHVNYAYGDVRALYKKAGKIPKSDRIREMKEAVEEQVKKIHKPWIRAYYDGVLKSLEAGKEPKELSHENRELNFNCFLGIDRLEGSVYKRVFSKQYLGGSKVFEKKLQKSIALIAKKYYDIIDDNMTESEILAQIYLDHYADELSLKGDLLIKIDDKEIDLSLFPYGTVLNSVTLKNVSIVPKQKIKKIITVENKANYMTFPFEAGTLVLFSHGYFSPSERRVLGELASILPEEKVEFYHTGDLDYGGIRIFEFIRNQMFPRLRPLHMDMETWEKYSKYGYQIEESKREKLKAMLDENKIQEPDLQKLAATICETGIGIEQESFLFTE</sequence>
<accession>A0AAU7PQD9</accession>
<feature type="domain" description="Wadjet protein JetD C-terminal" evidence="1">
    <location>
        <begin position="219"/>
        <end position="391"/>
    </location>
</feature>
<proteinExistence type="predicted"/>
<reference evidence="2" key="1">
    <citation type="submission" date="2024-06" db="EMBL/GenBank/DDBJ databases">
        <title>Lacrimispora cavernae sp. nov., a novel anaerobe isolated from bat guano pile inside a cave.</title>
        <authorList>
            <person name="Miller S.L."/>
            <person name="Lu N."/>
            <person name="King J."/>
            <person name="Sankaranarayanan K."/>
            <person name="Lawson P.A."/>
        </authorList>
    </citation>
    <scope>NUCLEOTIDE SEQUENCE</scope>
    <source>
        <strain evidence="2">BS-2</strain>
    </source>
</reference>
<gene>
    <name evidence="2" type="ORF">ABFV83_01945</name>
</gene>
<dbReference type="Gene3D" id="3.40.1360.10">
    <property type="match status" value="1"/>
</dbReference>
<dbReference type="Pfam" id="PF09983">
    <property type="entry name" value="JetD_C"/>
    <property type="match status" value="1"/>
</dbReference>